<dbReference type="AlphaFoldDB" id="A0A6N2MWI4"/>
<organism evidence="1">
    <name type="scientific">Salix viminalis</name>
    <name type="common">Common osier</name>
    <name type="synonym">Basket willow</name>
    <dbReference type="NCBI Taxonomy" id="40686"/>
    <lineage>
        <taxon>Eukaryota</taxon>
        <taxon>Viridiplantae</taxon>
        <taxon>Streptophyta</taxon>
        <taxon>Embryophyta</taxon>
        <taxon>Tracheophyta</taxon>
        <taxon>Spermatophyta</taxon>
        <taxon>Magnoliopsida</taxon>
        <taxon>eudicotyledons</taxon>
        <taxon>Gunneridae</taxon>
        <taxon>Pentapetalae</taxon>
        <taxon>rosids</taxon>
        <taxon>fabids</taxon>
        <taxon>Malpighiales</taxon>
        <taxon>Salicaceae</taxon>
        <taxon>Saliceae</taxon>
        <taxon>Salix</taxon>
    </lineage>
</organism>
<dbReference type="EMBL" id="CAADRP010001963">
    <property type="protein sequence ID" value="VFU58021.1"/>
    <property type="molecule type" value="Genomic_DNA"/>
</dbReference>
<reference evidence="1" key="1">
    <citation type="submission" date="2019-03" db="EMBL/GenBank/DDBJ databases">
        <authorList>
            <person name="Mank J."/>
            <person name="Almeida P."/>
        </authorList>
    </citation>
    <scope>NUCLEOTIDE SEQUENCE</scope>
    <source>
        <strain evidence="1">78183</strain>
    </source>
</reference>
<proteinExistence type="predicted"/>
<accession>A0A6N2MWI4</accession>
<evidence type="ECO:0000313" key="1">
    <source>
        <dbReference type="EMBL" id="VFU58021.1"/>
    </source>
</evidence>
<protein>
    <submittedName>
        <fullName evidence="1">Uncharacterized protein</fullName>
    </submittedName>
</protein>
<sequence>MFIYEGNDSKDIELTKYNGKLATTYIDRESDVMETAEVNGTKSPNTQGPLDVFHILTCGAGL</sequence>
<gene>
    <name evidence="1" type="ORF">SVIM_LOCUS421589</name>
</gene>
<name>A0A6N2MWI4_SALVM</name>